<evidence type="ECO:0000256" key="5">
    <source>
        <dbReference type="ARBA" id="ARBA00022679"/>
    </source>
</evidence>
<feature type="domain" description="Riboflavin kinase" evidence="15">
    <location>
        <begin position="176"/>
        <end position="302"/>
    </location>
</feature>
<proteinExistence type="inferred from homology"/>
<protein>
    <recommendedName>
        <fullName evidence="14">Riboflavin biosynthesis protein</fullName>
    </recommendedName>
    <domain>
        <recommendedName>
            <fullName evidence="14">Riboflavin kinase</fullName>
            <ecNumber evidence="14">2.7.1.26</ecNumber>
        </recommendedName>
        <alternativeName>
            <fullName evidence="14">Flavokinase</fullName>
        </alternativeName>
    </domain>
    <domain>
        <recommendedName>
            <fullName evidence="14">FMN adenylyltransferase</fullName>
            <ecNumber evidence="14">2.7.7.2</ecNumber>
        </recommendedName>
        <alternativeName>
            <fullName evidence="14">FAD pyrophosphorylase</fullName>
        </alternativeName>
        <alternativeName>
            <fullName evidence="14">FAD synthase</fullName>
        </alternativeName>
    </domain>
</protein>
<dbReference type="NCBIfam" id="NF004160">
    <property type="entry name" value="PRK05627.1-3"/>
    <property type="match status" value="1"/>
</dbReference>
<keyword evidence="9 14" id="KW-0274">FAD</keyword>
<organism evidence="16 17">
    <name type="scientific">Thermostichus vulcanus str. 'Rupite'</name>
    <dbReference type="NCBI Taxonomy" id="2813851"/>
    <lineage>
        <taxon>Bacteria</taxon>
        <taxon>Bacillati</taxon>
        <taxon>Cyanobacteriota</taxon>
        <taxon>Cyanophyceae</taxon>
        <taxon>Thermostichales</taxon>
        <taxon>Thermostichaceae</taxon>
        <taxon>Thermostichus</taxon>
    </lineage>
</organism>
<dbReference type="EC" id="2.7.7.2" evidence="14"/>
<evidence type="ECO:0000256" key="1">
    <source>
        <dbReference type="ARBA" id="ARBA00004726"/>
    </source>
</evidence>
<sequence length="310" mass="34673">MHITSDLAQTLRPTAVAIGNFDGLHLGHQRVLRPIQESERGVRTVLTFHPHPQEVLTGRSQLLLTPPTEKLALLAQMGFEQVILFPFTAAFARQNPQEFIRDILEQGLRARHLSVGWDFCFAHRRSGNAQTLQTWGSDHCIPVEVIPETQFHGERVSSSRIRAALATGEVSTAADLLGRPYRLIGEVVQGDQRGRQLGFPTANLRLPPEKFLPRDGVYSVWVYLPGAVQALPGVMNIGHRPTFAGLQHTVEVHLLDWAGDLYGQELQVVLEGFIRTERRFPGVAELIEQIQQDCQTARIQLGLAEQVWVN</sequence>
<comment type="pathway">
    <text evidence="1 14">Cofactor biosynthesis; FAD biosynthesis; FAD from FMN: step 1/1.</text>
</comment>
<dbReference type="Gene3D" id="2.40.30.30">
    <property type="entry name" value="Riboflavin kinase-like"/>
    <property type="match status" value="1"/>
</dbReference>
<keyword evidence="4 14" id="KW-0288">FMN</keyword>
<evidence type="ECO:0000313" key="16">
    <source>
        <dbReference type="EMBL" id="MCJ2542543.1"/>
    </source>
</evidence>
<evidence type="ECO:0000256" key="12">
    <source>
        <dbReference type="ARBA" id="ARBA00047880"/>
    </source>
</evidence>
<evidence type="ECO:0000256" key="3">
    <source>
        <dbReference type="ARBA" id="ARBA00022630"/>
    </source>
</evidence>
<dbReference type="EC" id="2.7.1.26" evidence="14"/>
<evidence type="ECO:0000256" key="9">
    <source>
        <dbReference type="ARBA" id="ARBA00022827"/>
    </source>
</evidence>
<dbReference type="Pfam" id="PF06574">
    <property type="entry name" value="FAD_syn"/>
    <property type="match status" value="1"/>
</dbReference>
<dbReference type="PIRSF" id="PIRSF004491">
    <property type="entry name" value="FAD_Synth"/>
    <property type="match status" value="1"/>
</dbReference>
<dbReference type="GO" id="GO:0008531">
    <property type="term" value="F:riboflavin kinase activity"/>
    <property type="evidence" value="ECO:0007669"/>
    <property type="project" value="UniProtKB-EC"/>
</dbReference>
<keyword evidence="7 14" id="KW-0547">Nucleotide-binding</keyword>
<evidence type="ECO:0000256" key="10">
    <source>
        <dbReference type="ARBA" id="ARBA00022840"/>
    </source>
</evidence>
<dbReference type="NCBIfam" id="NF004162">
    <property type="entry name" value="PRK05627.1-5"/>
    <property type="match status" value="1"/>
</dbReference>
<evidence type="ECO:0000256" key="8">
    <source>
        <dbReference type="ARBA" id="ARBA00022777"/>
    </source>
</evidence>
<evidence type="ECO:0000256" key="14">
    <source>
        <dbReference type="PIRNR" id="PIRNR004491"/>
    </source>
</evidence>
<evidence type="ECO:0000256" key="2">
    <source>
        <dbReference type="ARBA" id="ARBA00005201"/>
    </source>
</evidence>
<accession>A0ABT0C9T9</accession>
<dbReference type="EMBL" id="JAFIRA010000012">
    <property type="protein sequence ID" value="MCJ2542543.1"/>
    <property type="molecule type" value="Genomic_DNA"/>
</dbReference>
<keyword evidence="3 14" id="KW-0285">Flavoprotein</keyword>
<dbReference type="PANTHER" id="PTHR22749">
    <property type="entry name" value="RIBOFLAVIN KINASE/FMN ADENYLYLTRANSFERASE"/>
    <property type="match status" value="1"/>
</dbReference>
<comment type="similarity">
    <text evidence="14">Belongs to the ribF family.</text>
</comment>
<dbReference type="PANTHER" id="PTHR22749:SF6">
    <property type="entry name" value="RIBOFLAVIN KINASE"/>
    <property type="match status" value="1"/>
</dbReference>
<dbReference type="InterPro" id="IPR023468">
    <property type="entry name" value="Riboflavin_kinase"/>
</dbReference>
<comment type="pathway">
    <text evidence="2 14">Cofactor biosynthesis; FMN biosynthesis; FMN from riboflavin (ATP route): step 1/1.</text>
</comment>
<evidence type="ECO:0000313" key="17">
    <source>
        <dbReference type="Proteomes" id="UP000830835"/>
    </source>
</evidence>
<name>A0ABT0C9T9_THEVL</name>
<keyword evidence="8 14" id="KW-0418">Kinase</keyword>
<dbReference type="InterPro" id="IPR023465">
    <property type="entry name" value="Riboflavin_kinase_dom_sf"/>
</dbReference>
<keyword evidence="17" id="KW-1185">Reference proteome</keyword>
<comment type="catalytic activity">
    <reaction evidence="12 14">
        <text>riboflavin + ATP = FMN + ADP + H(+)</text>
        <dbReference type="Rhea" id="RHEA:14357"/>
        <dbReference type="ChEBI" id="CHEBI:15378"/>
        <dbReference type="ChEBI" id="CHEBI:30616"/>
        <dbReference type="ChEBI" id="CHEBI:57986"/>
        <dbReference type="ChEBI" id="CHEBI:58210"/>
        <dbReference type="ChEBI" id="CHEBI:456216"/>
        <dbReference type="EC" id="2.7.1.26"/>
    </reaction>
</comment>
<evidence type="ECO:0000256" key="7">
    <source>
        <dbReference type="ARBA" id="ARBA00022741"/>
    </source>
</evidence>
<keyword evidence="6 14" id="KW-0548">Nucleotidyltransferase</keyword>
<evidence type="ECO:0000256" key="6">
    <source>
        <dbReference type="ARBA" id="ARBA00022695"/>
    </source>
</evidence>
<dbReference type="InterPro" id="IPR002606">
    <property type="entry name" value="Riboflavin_kinase_bac"/>
</dbReference>
<evidence type="ECO:0000256" key="13">
    <source>
        <dbReference type="ARBA" id="ARBA00049494"/>
    </source>
</evidence>
<dbReference type="Pfam" id="PF01687">
    <property type="entry name" value="Flavokinase"/>
    <property type="match status" value="1"/>
</dbReference>
<dbReference type="SMART" id="SM00904">
    <property type="entry name" value="Flavokinase"/>
    <property type="match status" value="1"/>
</dbReference>
<keyword evidence="10 14" id="KW-0067">ATP-binding</keyword>
<dbReference type="Gene3D" id="3.40.50.620">
    <property type="entry name" value="HUPs"/>
    <property type="match status" value="1"/>
</dbReference>
<comment type="caution">
    <text evidence="16">The sequence shown here is derived from an EMBL/GenBank/DDBJ whole genome shotgun (WGS) entry which is preliminary data.</text>
</comment>
<dbReference type="GO" id="GO:0003919">
    <property type="term" value="F:FMN adenylyltransferase activity"/>
    <property type="evidence" value="ECO:0007669"/>
    <property type="project" value="UniProtKB-EC"/>
</dbReference>
<gene>
    <name evidence="16" type="ORF">JX360_06425</name>
</gene>
<evidence type="ECO:0000256" key="4">
    <source>
        <dbReference type="ARBA" id="ARBA00022643"/>
    </source>
</evidence>
<dbReference type="Proteomes" id="UP000830835">
    <property type="component" value="Unassembled WGS sequence"/>
</dbReference>
<evidence type="ECO:0000259" key="15">
    <source>
        <dbReference type="SMART" id="SM00904"/>
    </source>
</evidence>
<comment type="catalytic activity">
    <reaction evidence="13 14">
        <text>FMN + ATP + H(+) = FAD + diphosphate</text>
        <dbReference type="Rhea" id="RHEA:17237"/>
        <dbReference type="ChEBI" id="CHEBI:15378"/>
        <dbReference type="ChEBI" id="CHEBI:30616"/>
        <dbReference type="ChEBI" id="CHEBI:33019"/>
        <dbReference type="ChEBI" id="CHEBI:57692"/>
        <dbReference type="ChEBI" id="CHEBI:58210"/>
        <dbReference type="EC" id="2.7.7.2"/>
    </reaction>
</comment>
<evidence type="ECO:0000256" key="11">
    <source>
        <dbReference type="ARBA" id="ARBA00023268"/>
    </source>
</evidence>
<dbReference type="InterPro" id="IPR015864">
    <property type="entry name" value="FAD_synthase"/>
</dbReference>
<keyword evidence="5 14" id="KW-0808">Transferase</keyword>
<dbReference type="InterPro" id="IPR014729">
    <property type="entry name" value="Rossmann-like_a/b/a_fold"/>
</dbReference>
<dbReference type="RefSeq" id="WP_244349818.1">
    <property type="nucleotide sequence ID" value="NZ_JAFIRA010000012.1"/>
</dbReference>
<dbReference type="InterPro" id="IPR015865">
    <property type="entry name" value="Riboflavin_kinase_bac/euk"/>
</dbReference>
<dbReference type="SUPFAM" id="SSF52374">
    <property type="entry name" value="Nucleotidylyl transferase"/>
    <property type="match status" value="1"/>
</dbReference>
<reference evidence="16" key="1">
    <citation type="submission" date="2021-02" db="EMBL/GenBank/DDBJ databases">
        <title>The CRISPR/cas machinery reduction and long-range gene transfer in the hot spring cyanobacterium Synechococcus.</title>
        <authorList>
            <person name="Dvorak P."/>
            <person name="Jahodarova E."/>
            <person name="Hasler P."/>
            <person name="Poulickova A."/>
        </authorList>
    </citation>
    <scope>NUCLEOTIDE SEQUENCE</scope>
    <source>
        <strain evidence="16">Rupite</strain>
    </source>
</reference>
<keyword evidence="11" id="KW-0511">Multifunctional enzyme</keyword>
<dbReference type="NCBIfam" id="TIGR00083">
    <property type="entry name" value="ribF"/>
    <property type="match status" value="1"/>
</dbReference>
<dbReference type="SUPFAM" id="SSF82114">
    <property type="entry name" value="Riboflavin kinase-like"/>
    <property type="match status" value="1"/>
</dbReference>
<dbReference type="CDD" id="cd02064">
    <property type="entry name" value="FAD_synthetase_N"/>
    <property type="match status" value="1"/>
</dbReference>